<evidence type="ECO:0000313" key="2">
    <source>
        <dbReference type="EMBL" id="MEJ8567288.1"/>
    </source>
</evidence>
<dbReference type="Proteomes" id="UP001359886">
    <property type="component" value="Unassembled WGS sequence"/>
</dbReference>
<organism evidence="2 3">
    <name type="scientific">Elongatibacter sediminis</name>
    <dbReference type="NCBI Taxonomy" id="3119006"/>
    <lineage>
        <taxon>Bacteria</taxon>
        <taxon>Pseudomonadati</taxon>
        <taxon>Pseudomonadota</taxon>
        <taxon>Gammaproteobacteria</taxon>
        <taxon>Chromatiales</taxon>
        <taxon>Wenzhouxiangellaceae</taxon>
        <taxon>Elongatibacter</taxon>
    </lineage>
</organism>
<feature type="signal peptide" evidence="1">
    <location>
        <begin position="1"/>
        <end position="19"/>
    </location>
</feature>
<reference evidence="2 3" key="1">
    <citation type="submission" date="2024-02" db="EMBL/GenBank/DDBJ databases">
        <title>A novel Wenzhouxiangellaceae bacterium, isolated from coastal sediments.</title>
        <authorList>
            <person name="Du Z.-J."/>
            <person name="Ye Y.-Q."/>
            <person name="Zhang X.-Y."/>
        </authorList>
    </citation>
    <scope>NUCLEOTIDE SEQUENCE [LARGE SCALE GENOMIC DNA]</scope>
    <source>
        <strain evidence="2 3">CH-27</strain>
    </source>
</reference>
<dbReference type="RefSeq" id="WP_354694601.1">
    <property type="nucleotide sequence ID" value="NZ_JAZHOG010000003.1"/>
</dbReference>
<dbReference type="EMBL" id="JAZHOG010000003">
    <property type="protein sequence ID" value="MEJ8567288.1"/>
    <property type="molecule type" value="Genomic_DNA"/>
</dbReference>
<accession>A0AAW9RGV0</accession>
<protein>
    <submittedName>
        <fullName evidence="2">Uncharacterized protein</fullName>
    </submittedName>
</protein>
<feature type="chain" id="PRO_5043858193" evidence="1">
    <location>
        <begin position="20"/>
        <end position="115"/>
    </location>
</feature>
<proteinExistence type="predicted"/>
<evidence type="ECO:0000256" key="1">
    <source>
        <dbReference type="SAM" id="SignalP"/>
    </source>
</evidence>
<sequence length="115" mass="12234">MKRVVVALMILAGIPSAWAAGDGYAVAVEVVRNGTVIDEPVFTVRPGHTTRIESEGAYALALLLEEDPAGTVSVQATFSDGTKTVEPRLRVEPGQRFGMQAGDTHAWMSLRRPGG</sequence>
<keyword evidence="1" id="KW-0732">Signal</keyword>
<gene>
    <name evidence="2" type="ORF">V3330_06580</name>
</gene>
<name>A0AAW9RGV0_9GAMM</name>
<keyword evidence="3" id="KW-1185">Reference proteome</keyword>
<comment type="caution">
    <text evidence="2">The sequence shown here is derived from an EMBL/GenBank/DDBJ whole genome shotgun (WGS) entry which is preliminary data.</text>
</comment>
<evidence type="ECO:0000313" key="3">
    <source>
        <dbReference type="Proteomes" id="UP001359886"/>
    </source>
</evidence>
<dbReference type="AlphaFoldDB" id="A0AAW9RGV0"/>